<dbReference type="HOGENOM" id="CLU_022883_6_1_1"/>
<feature type="transmembrane region" description="Helical" evidence="1">
    <location>
        <begin position="340"/>
        <end position="360"/>
    </location>
</feature>
<evidence type="ECO:0000313" key="2">
    <source>
        <dbReference type="EMBL" id="CCA67555.1"/>
    </source>
</evidence>
<name>G4T8B2_SERID</name>
<keyword evidence="1" id="KW-1133">Transmembrane helix</keyword>
<comment type="caution">
    <text evidence="2">The sequence shown here is derived from an EMBL/GenBank/DDBJ whole genome shotgun (WGS) entry which is preliminary data.</text>
</comment>
<organism evidence="2 3">
    <name type="scientific">Serendipita indica (strain DSM 11827)</name>
    <name type="common">Root endophyte fungus</name>
    <name type="synonym">Piriformospora indica</name>
    <dbReference type="NCBI Taxonomy" id="1109443"/>
    <lineage>
        <taxon>Eukaryota</taxon>
        <taxon>Fungi</taxon>
        <taxon>Dikarya</taxon>
        <taxon>Basidiomycota</taxon>
        <taxon>Agaricomycotina</taxon>
        <taxon>Agaricomycetes</taxon>
        <taxon>Sebacinales</taxon>
        <taxon>Serendipitaceae</taxon>
        <taxon>Serendipita</taxon>
    </lineage>
</organism>
<reference evidence="2 3" key="1">
    <citation type="journal article" date="2011" name="PLoS Pathog.">
        <title>Endophytic Life Strategies Decoded by Genome and Transcriptome Analyses of the Mutualistic Root Symbiont Piriformospora indica.</title>
        <authorList>
            <person name="Zuccaro A."/>
            <person name="Lahrmann U."/>
            <person name="Guldener U."/>
            <person name="Langen G."/>
            <person name="Pfiffi S."/>
            <person name="Biedenkopf D."/>
            <person name="Wong P."/>
            <person name="Samans B."/>
            <person name="Grimm C."/>
            <person name="Basiewicz M."/>
            <person name="Murat C."/>
            <person name="Martin F."/>
            <person name="Kogel K.H."/>
        </authorList>
    </citation>
    <scope>NUCLEOTIDE SEQUENCE [LARGE SCALE GENOMIC DNA]</scope>
    <source>
        <strain evidence="2 3">DSM 11827</strain>
    </source>
</reference>
<dbReference type="InParanoid" id="G4T8B2"/>
<dbReference type="OMA" id="SHAFYAN"/>
<gene>
    <name evidence="2" type="ORF">PIIN_01384</name>
</gene>
<proteinExistence type="predicted"/>
<keyword evidence="1" id="KW-0472">Membrane</keyword>
<keyword evidence="1" id="KW-0812">Transmembrane</keyword>
<protein>
    <submittedName>
        <fullName evidence="2">Uncharacterized protein</fullName>
    </submittedName>
</protein>
<keyword evidence="3" id="KW-1185">Reference proteome</keyword>
<dbReference type="eggNOG" id="ENOG502SPX8">
    <property type="taxonomic scope" value="Eukaryota"/>
</dbReference>
<dbReference type="OrthoDB" id="9451547at2759"/>
<feature type="transmembrane region" description="Helical" evidence="1">
    <location>
        <begin position="403"/>
        <end position="423"/>
    </location>
</feature>
<dbReference type="PANTHER" id="PTHR35043:SF7">
    <property type="entry name" value="TRANSCRIPTION FACTOR DOMAIN-CONTAINING PROTEIN"/>
    <property type="match status" value="1"/>
</dbReference>
<dbReference type="EMBL" id="CAFZ01000016">
    <property type="protein sequence ID" value="CCA67555.1"/>
    <property type="molecule type" value="Genomic_DNA"/>
</dbReference>
<dbReference type="AlphaFoldDB" id="G4T8B2"/>
<accession>G4T8B2</accession>
<sequence>MALAAVVYSLSTRADSATLNTPDSLPPGANQYRSLPGIVWSCLTTIFLCIWVSLHLNIPEPVDTRRLNRFERFKFRIKSFIRCNVVPVLVTLLIPEWVLGMAVRQSIMASQVANEIDATRQQGFFIIMGGFHLFNRIQPTSLNESTERVGEETRPLVEKSALEVGDGRHNHAPSQKMATIFEEEFGEPVHPLDEVDVCHLIKAGKLRLPTSAELEDKCKSDGLAKFLVVTQTLWFIAQCIARKVSKLPLTELEVITLGYTLLTLSLYIAWWDKPYRVTFPIRVYEALPERAQGEILGKLGRVIGVSLSSIVGAQSGSVDLRSVKRVPMFHAGHNKGSSGLGGMVTAVLAGSLFGAVHCLAWSSPFSSSHIQYLWKFATIVMTVVPPTAVIGTIFVAVISDKCFSLAGLSLIFIPFLPILYLVGRAMTIILALKMLEALPLDAYRDVEWSDFFPHI</sequence>
<feature type="transmembrane region" description="Helical" evidence="1">
    <location>
        <begin position="38"/>
        <end position="58"/>
    </location>
</feature>
<dbReference type="Proteomes" id="UP000007148">
    <property type="component" value="Unassembled WGS sequence"/>
</dbReference>
<feature type="transmembrane region" description="Helical" evidence="1">
    <location>
        <begin position="372"/>
        <end position="397"/>
    </location>
</feature>
<feature type="transmembrane region" description="Helical" evidence="1">
    <location>
        <begin position="79"/>
        <end position="98"/>
    </location>
</feature>
<feature type="transmembrane region" description="Helical" evidence="1">
    <location>
        <begin position="252"/>
        <end position="270"/>
    </location>
</feature>
<dbReference type="PANTHER" id="PTHR35043">
    <property type="entry name" value="TRANSCRIPTION FACTOR DOMAIN-CONTAINING PROTEIN"/>
    <property type="match status" value="1"/>
</dbReference>
<evidence type="ECO:0000256" key="1">
    <source>
        <dbReference type="SAM" id="Phobius"/>
    </source>
</evidence>
<evidence type="ECO:0000313" key="3">
    <source>
        <dbReference type="Proteomes" id="UP000007148"/>
    </source>
</evidence>